<gene>
    <name evidence="15" type="primary">arcB_1</name>
    <name evidence="15" type="ORF">BEI61_02172</name>
</gene>
<protein>
    <recommendedName>
        <fullName evidence="9">Circadian input-output histidine kinase CikA</fullName>
        <ecNumber evidence="3">2.7.13.3</ecNumber>
    </recommendedName>
    <alternativeName>
        <fullName evidence="4">Stage 0 sporulation protein A homolog</fullName>
    </alternativeName>
</protein>
<dbReference type="PROSITE" id="PS50110">
    <property type="entry name" value="RESPONSE_REGULATORY"/>
    <property type="match status" value="1"/>
</dbReference>
<keyword evidence="6" id="KW-0418">Kinase</keyword>
<evidence type="ECO:0000256" key="5">
    <source>
        <dbReference type="ARBA" id="ARBA00022553"/>
    </source>
</evidence>
<accession>A0A1E3ABX3</accession>
<dbReference type="CDD" id="cd12912">
    <property type="entry name" value="PDC2_MCP_like"/>
    <property type="match status" value="1"/>
</dbReference>
<dbReference type="CDD" id="cd17546">
    <property type="entry name" value="REC_hyHK_CKI1_RcsC-like"/>
    <property type="match status" value="1"/>
</dbReference>
<reference evidence="15 16" key="1">
    <citation type="submission" date="2016-07" db="EMBL/GenBank/DDBJ databases">
        <title>Characterization of isolates of Eisenbergiella tayi derived from blood cultures, using whole genome sequencing.</title>
        <authorList>
            <person name="Burdz T."/>
            <person name="Wiebe D."/>
            <person name="Huynh C."/>
            <person name="Bernard K."/>
        </authorList>
    </citation>
    <scope>NUCLEOTIDE SEQUENCE [LARGE SCALE GENOMIC DNA]</scope>
    <source>
        <strain evidence="15 16">NML 110608</strain>
    </source>
</reference>
<feature type="region of interest" description="Disordered" evidence="11">
    <location>
        <begin position="597"/>
        <end position="629"/>
    </location>
</feature>
<dbReference type="PATRIC" id="fig|1432052.4.peg.2431"/>
<evidence type="ECO:0000256" key="3">
    <source>
        <dbReference type="ARBA" id="ARBA00012438"/>
    </source>
</evidence>
<dbReference type="SUPFAM" id="SSF52172">
    <property type="entry name" value="CheY-like"/>
    <property type="match status" value="1"/>
</dbReference>
<dbReference type="FunFam" id="3.30.565.10:FF:000010">
    <property type="entry name" value="Sensor histidine kinase RcsC"/>
    <property type="match status" value="1"/>
</dbReference>
<name>A0A1E3ABX3_9FIRM</name>
<evidence type="ECO:0000256" key="11">
    <source>
        <dbReference type="SAM" id="MobiDB-lite"/>
    </source>
</evidence>
<dbReference type="InterPro" id="IPR036097">
    <property type="entry name" value="HisK_dim/P_sf"/>
</dbReference>
<dbReference type="SUPFAM" id="SSF55874">
    <property type="entry name" value="ATPase domain of HSP90 chaperone/DNA topoisomerase II/histidine kinase"/>
    <property type="match status" value="1"/>
</dbReference>
<evidence type="ECO:0000256" key="10">
    <source>
        <dbReference type="PROSITE-ProRule" id="PRU00169"/>
    </source>
</evidence>
<evidence type="ECO:0000256" key="12">
    <source>
        <dbReference type="SAM" id="Phobius"/>
    </source>
</evidence>
<dbReference type="PRINTS" id="PR00344">
    <property type="entry name" value="BCTRLSENSOR"/>
</dbReference>
<comment type="function">
    <text evidence="8">May play the central regulatory role in sporulation. It may be an element of the effector pathway responsible for the activation of sporulation genes in response to nutritional stress. Spo0A may act in concert with spo0H (a sigma factor) to control the expression of some genes that are critical to the sporulation process.</text>
</comment>
<dbReference type="Pfam" id="PF00072">
    <property type="entry name" value="Response_reg"/>
    <property type="match status" value="1"/>
</dbReference>
<keyword evidence="12" id="KW-0472">Membrane</keyword>
<evidence type="ECO:0000256" key="9">
    <source>
        <dbReference type="ARBA" id="ARBA00074306"/>
    </source>
</evidence>
<dbReference type="Gene3D" id="1.10.287.130">
    <property type="match status" value="1"/>
</dbReference>
<dbReference type="SMART" id="SM00388">
    <property type="entry name" value="HisKA"/>
    <property type="match status" value="1"/>
</dbReference>
<feature type="modified residue" description="4-aspartylphosphate" evidence="10">
    <location>
        <position position="689"/>
    </location>
</feature>
<dbReference type="RefSeq" id="WP_069152288.1">
    <property type="nucleotide sequence ID" value="NZ_MCGH01000002.1"/>
</dbReference>
<evidence type="ECO:0000256" key="1">
    <source>
        <dbReference type="ARBA" id="ARBA00000085"/>
    </source>
</evidence>
<dbReference type="InterPro" id="IPR005467">
    <property type="entry name" value="His_kinase_dom"/>
</dbReference>
<evidence type="ECO:0000256" key="2">
    <source>
        <dbReference type="ARBA" id="ARBA00006402"/>
    </source>
</evidence>
<dbReference type="Gene3D" id="3.40.50.2300">
    <property type="match status" value="1"/>
</dbReference>
<dbReference type="PROSITE" id="PS50109">
    <property type="entry name" value="HIS_KIN"/>
    <property type="match status" value="1"/>
</dbReference>
<evidence type="ECO:0000259" key="13">
    <source>
        <dbReference type="PROSITE" id="PS50109"/>
    </source>
</evidence>
<keyword evidence="7" id="KW-0902">Two-component regulatory system</keyword>
<dbReference type="Gene3D" id="3.30.450.20">
    <property type="entry name" value="PAS domain"/>
    <property type="match status" value="1"/>
</dbReference>
<evidence type="ECO:0000256" key="4">
    <source>
        <dbReference type="ARBA" id="ARBA00018672"/>
    </source>
</evidence>
<organism evidence="15 16">
    <name type="scientific">Eisenbergiella tayi</name>
    <dbReference type="NCBI Taxonomy" id="1432052"/>
    <lineage>
        <taxon>Bacteria</taxon>
        <taxon>Bacillati</taxon>
        <taxon>Bacillota</taxon>
        <taxon>Clostridia</taxon>
        <taxon>Lachnospirales</taxon>
        <taxon>Lachnospiraceae</taxon>
        <taxon>Eisenbergiella</taxon>
    </lineage>
</organism>
<keyword evidence="12" id="KW-1133">Transmembrane helix</keyword>
<evidence type="ECO:0000313" key="15">
    <source>
        <dbReference type="EMBL" id="ODM06283.1"/>
    </source>
</evidence>
<feature type="domain" description="Histidine kinase" evidence="13">
    <location>
        <begin position="358"/>
        <end position="581"/>
    </location>
</feature>
<feature type="compositionally biased region" description="Basic and acidic residues" evidence="11">
    <location>
        <begin position="601"/>
        <end position="623"/>
    </location>
</feature>
<dbReference type="Pfam" id="PF00512">
    <property type="entry name" value="HisKA"/>
    <property type="match status" value="1"/>
</dbReference>
<dbReference type="InterPro" id="IPR011006">
    <property type="entry name" value="CheY-like_superfamily"/>
</dbReference>
<dbReference type="Proteomes" id="UP000094067">
    <property type="component" value="Unassembled WGS sequence"/>
</dbReference>
<keyword evidence="12" id="KW-0812">Transmembrane</keyword>
<dbReference type="EMBL" id="MCGH01000002">
    <property type="protein sequence ID" value="ODM06283.1"/>
    <property type="molecule type" value="Genomic_DNA"/>
</dbReference>
<dbReference type="InterPro" id="IPR003594">
    <property type="entry name" value="HATPase_dom"/>
</dbReference>
<dbReference type="InterPro" id="IPR004358">
    <property type="entry name" value="Sig_transdc_His_kin-like_C"/>
</dbReference>
<feature type="transmembrane region" description="Helical" evidence="12">
    <location>
        <begin position="297"/>
        <end position="323"/>
    </location>
</feature>
<comment type="caution">
    <text evidence="15">The sequence shown here is derived from an EMBL/GenBank/DDBJ whole genome shotgun (WGS) entry which is preliminary data.</text>
</comment>
<dbReference type="PANTHER" id="PTHR45339">
    <property type="entry name" value="HYBRID SIGNAL TRANSDUCTION HISTIDINE KINASE J"/>
    <property type="match status" value="1"/>
</dbReference>
<evidence type="ECO:0000256" key="8">
    <source>
        <dbReference type="ARBA" id="ARBA00024867"/>
    </source>
</evidence>
<dbReference type="InterPro" id="IPR036890">
    <property type="entry name" value="HATPase_C_sf"/>
</dbReference>
<dbReference type="SMART" id="SM00387">
    <property type="entry name" value="HATPase_c"/>
    <property type="match status" value="1"/>
</dbReference>
<dbReference type="PANTHER" id="PTHR45339:SF5">
    <property type="entry name" value="HISTIDINE KINASE"/>
    <property type="match status" value="1"/>
</dbReference>
<dbReference type="EC" id="2.7.13.3" evidence="3"/>
<dbReference type="Pfam" id="PF02518">
    <property type="entry name" value="HATPase_c"/>
    <property type="match status" value="1"/>
</dbReference>
<evidence type="ECO:0000256" key="7">
    <source>
        <dbReference type="ARBA" id="ARBA00023012"/>
    </source>
</evidence>
<dbReference type="AlphaFoldDB" id="A0A1E3ABX3"/>
<keyword evidence="5 10" id="KW-0597">Phosphoprotein</keyword>
<evidence type="ECO:0000313" key="16">
    <source>
        <dbReference type="Proteomes" id="UP000094067"/>
    </source>
</evidence>
<dbReference type="InterPro" id="IPR001789">
    <property type="entry name" value="Sig_transdc_resp-reg_receiver"/>
</dbReference>
<dbReference type="Gene3D" id="3.30.565.10">
    <property type="entry name" value="Histidine kinase-like ATPase, C-terminal domain"/>
    <property type="match status" value="1"/>
</dbReference>
<dbReference type="CDD" id="cd00082">
    <property type="entry name" value="HisKA"/>
    <property type="match status" value="1"/>
</dbReference>
<keyword evidence="15" id="KW-0808">Transferase</keyword>
<dbReference type="CDD" id="cd16922">
    <property type="entry name" value="HATPase_EvgS-ArcB-TorS-like"/>
    <property type="match status" value="1"/>
</dbReference>
<comment type="catalytic activity">
    <reaction evidence="1">
        <text>ATP + protein L-histidine = ADP + protein N-phospho-L-histidine.</text>
        <dbReference type="EC" id="2.7.13.3"/>
    </reaction>
</comment>
<proteinExistence type="inferred from homology"/>
<evidence type="ECO:0000256" key="6">
    <source>
        <dbReference type="ARBA" id="ARBA00022777"/>
    </source>
</evidence>
<evidence type="ECO:0000259" key="14">
    <source>
        <dbReference type="PROSITE" id="PS50110"/>
    </source>
</evidence>
<feature type="domain" description="Response regulatory" evidence="14">
    <location>
        <begin position="637"/>
        <end position="758"/>
    </location>
</feature>
<sequence length="767" mass="85105">MKEGKISNRKQTMVMAAGGTVVVLLILSLLVFMVYVDRKETNRTILEISDIYMAEMADQMAGHFDTTMAGQFTRVSSVMTNITPGDLESQETLSHFIEEKRQKNNFVFLAMLDDKGNFYSADGCFPAEGLIGSARALLDGEENCIESNKELLGRQIILITARMKPVQFGENNMIAAVVGMEPSFLSQRLSLYREGANAYGNIIDKEGNYILVYEGNKEDSGENVFDFLESNAVFDNGYTSNLLSREISEGKTGVTAYTLDGVHKYLYYIPLSLNGWYMCVSMPYGKLDERISGLSDVMARMAIIVILMITAVLLSMFTGYAVVIRQKNRLLTREKASTEQALSLAEEASLAKSEFLSRMSHEIRTPLNGIIGMNHIAMHSLDNPEKVQDCLRKVEISSEQLLVLLNDVLDMTKVESGKIELCVEKMDFSLMLDQLTAIAGSQAAEKNIDFRMEISLDRDLSLMGDSLRVSQIINNLLSNAFKFTPPGGRVELRVRETEVRENMHWMQFSVKDSGCGIRKENLEKIFRPFEQEGSKTAKTYGGTGLGLAISRRLAELMGGRITVESRPGEGSLFMVEIPFREAEASEAVLQGAQHNTAGMEKIPEEKLSERNTREQDNGGRNKDGTAGAEGRTFKGKRILIVEDNELNQEIASEFIRMTGAEAEIAGNGKEAVSKFAASEEGYYDLILMDILMPEMGGYEASGIIRSMKRKDAGTVPIFAMTANAFAEDVEMSRKAGMNAHISKPVSAASLYEEMDKVFDEDQRQGNS</sequence>
<dbReference type="SMART" id="SM00448">
    <property type="entry name" value="REC"/>
    <property type="match status" value="1"/>
</dbReference>
<dbReference type="GO" id="GO:0000155">
    <property type="term" value="F:phosphorelay sensor kinase activity"/>
    <property type="evidence" value="ECO:0007669"/>
    <property type="project" value="InterPro"/>
</dbReference>
<dbReference type="SUPFAM" id="SSF47384">
    <property type="entry name" value="Homodimeric domain of signal transducing histidine kinase"/>
    <property type="match status" value="1"/>
</dbReference>
<dbReference type="InterPro" id="IPR003661">
    <property type="entry name" value="HisK_dim/P_dom"/>
</dbReference>
<comment type="similarity">
    <text evidence="2">In the N-terminal section; belongs to the phytochrome family.</text>
</comment>
<feature type="transmembrane region" description="Helical" evidence="12">
    <location>
        <begin position="12"/>
        <end position="36"/>
    </location>
</feature>